<proteinExistence type="inferred from homology"/>
<evidence type="ECO:0000256" key="4">
    <source>
        <dbReference type="ARBA" id="ARBA00022679"/>
    </source>
</evidence>
<evidence type="ECO:0000313" key="11">
    <source>
        <dbReference type="EMBL" id="MPL99177.1"/>
    </source>
</evidence>
<evidence type="ECO:0000256" key="3">
    <source>
        <dbReference type="ARBA" id="ARBA00022485"/>
    </source>
</evidence>
<dbReference type="PANTHER" id="PTHR10949:SF0">
    <property type="entry name" value="LIPOYL SYNTHASE, MITOCHONDRIAL"/>
    <property type="match status" value="1"/>
</dbReference>
<sequence length="289" mass="32007">MTTDNHQKNAAIKPKWLKSSLPSADVYSKMKSALSAGCLHTICESGKCPNIGECWAAGAATFMILGNSCTRNCRFCAVDHTRPLAPDADEADNLSKTVEHFRLKHCVITSVTRDDLADEGAKHWAACIEAVRLRNPDTTIEVLVPDFHAREELIRIVADARPDIFSHNIETVKRLTPVIRSGAQYDRSLLVLQIAGSMNLRVKSGIMTGLGESMAEIFEVIRDIRSTGCDILTVGQYLRPRQENHPVEKYYTPDEFAEIRKFALGLGFRHVESGPLVRSSYHSGEALAI</sequence>
<dbReference type="HAMAP" id="MF_00206">
    <property type="entry name" value="Lipoyl_synth"/>
    <property type="match status" value="1"/>
</dbReference>
<dbReference type="GO" id="GO:0046872">
    <property type="term" value="F:metal ion binding"/>
    <property type="evidence" value="ECO:0007669"/>
    <property type="project" value="UniProtKB-KW"/>
</dbReference>
<dbReference type="PROSITE" id="PS51918">
    <property type="entry name" value="RADICAL_SAM"/>
    <property type="match status" value="1"/>
</dbReference>
<comment type="cofactor">
    <cofactor evidence="1">
        <name>[4Fe-4S] cluster</name>
        <dbReference type="ChEBI" id="CHEBI:49883"/>
    </cofactor>
</comment>
<comment type="caution">
    <text evidence="11">The sequence shown here is derived from an EMBL/GenBank/DDBJ whole genome shotgun (WGS) entry which is preliminary data.</text>
</comment>
<gene>
    <name evidence="11" type="primary">lipA_9</name>
    <name evidence="11" type="ORF">SDC9_45393</name>
</gene>
<reference evidence="11" key="1">
    <citation type="submission" date="2019-08" db="EMBL/GenBank/DDBJ databases">
        <authorList>
            <person name="Kucharzyk K."/>
            <person name="Murdoch R.W."/>
            <person name="Higgins S."/>
            <person name="Loffler F."/>
        </authorList>
    </citation>
    <scope>NUCLEOTIDE SEQUENCE</scope>
</reference>
<dbReference type="NCBIfam" id="TIGR00510">
    <property type="entry name" value="lipA"/>
    <property type="match status" value="1"/>
</dbReference>
<keyword evidence="5" id="KW-0949">S-adenosyl-L-methionine</keyword>
<dbReference type="SFLD" id="SFLDF00271">
    <property type="entry name" value="lipoyl_synthase"/>
    <property type="match status" value="1"/>
</dbReference>
<evidence type="ECO:0000256" key="5">
    <source>
        <dbReference type="ARBA" id="ARBA00022691"/>
    </source>
</evidence>
<dbReference type="SUPFAM" id="SSF102114">
    <property type="entry name" value="Radical SAM enzymes"/>
    <property type="match status" value="1"/>
</dbReference>
<keyword evidence="8" id="KW-0411">Iron-sulfur</keyword>
<dbReference type="PIRSF" id="PIRSF005963">
    <property type="entry name" value="Lipoyl_synth"/>
    <property type="match status" value="1"/>
</dbReference>
<dbReference type="NCBIfam" id="NF004019">
    <property type="entry name" value="PRK05481.1"/>
    <property type="match status" value="1"/>
</dbReference>
<dbReference type="CDD" id="cd01335">
    <property type="entry name" value="Radical_SAM"/>
    <property type="match status" value="1"/>
</dbReference>
<dbReference type="SFLD" id="SFLDS00029">
    <property type="entry name" value="Radical_SAM"/>
    <property type="match status" value="1"/>
</dbReference>
<dbReference type="GO" id="GO:0051539">
    <property type="term" value="F:4 iron, 4 sulfur cluster binding"/>
    <property type="evidence" value="ECO:0007669"/>
    <property type="project" value="UniProtKB-KW"/>
</dbReference>
<keyword evidence="7" id="KW-0408">Iron</keyword>
<evidence type="ECO:0000256" key="2">
    <source>
        <dbReference type="ARBA" id="ARBA00012237"/>
    </source>
</evidence>
<comment type="catalytic activity">
    <reaction evidence="9">
        <text>[[Fe-S] cluster scaffold protein carrying a second [4Fe-4S](2+) cluster] + N(6)-octanoyl-L-lysyl-[protein] + 2 oxidized [2Fe-2S]-[ferredoxin] + 2 S-adenosyl-L-methionine + 4 H(+) = [[Fe-S] cluster scaffold protein] + N(6)-[(R)-dihydrolipoyl]-L-lysyl-[protein] + 4 Fe(3+) + 2 hydrogen sulfide + 2 5'-deoxyadenosine + 2 L-methionine + 2 reduced [2Fe-2S]-[ferredoxin]</text>
        <dbReference type="Rhea" id="RHEA:16585"/>
        <dbReference type="Rhea" id="RHEA-COMP:9928"/>
        <dbReference type="Rhea" id="RHEA-COMP:10000"/>
        <dbReference type="Rhea" id="RHEA-COMP:10001"/>
        <dbReference type="Rhea" id="RHEA-COMP:10475"/>
        <dbReference type="Rhea" id="RHEA-COMP:14568"/>
        <dbReference type="Rhea" id="RHEA-COMP:14569"/>
        <dbReference type="ChEBI" id="CHEBI:15378"/>
        <dbReference type="ChEBI" id="CHEBI:17319"/>
        <dbReference type="ChEBI" id="CHEBI:29034"/>
        <dbReference type="ChEBI" id="CHEBI:29919"/>
        <dbReference type="ChEBI" id="CHEBI:33722"/>
        <dbReference type="ChEBI" id="CHEBI:33737"/>
        <dbReference type="ChEBI" id="CHEBI:33738"/>
        <dbReference type="ChEBI" id="CHEBI:57844"/>
        <dbReference type="ChEBI" id="CHEBI:59789"/>
        <dbReference type="ChEBI" id="CHEBI:78809"/>
        <dbReference type="ChEBI" id="CHEBI:83100"/>
        <dbReference type="EC" id="2.8.1.8"/>
    </reaction>
</comment>
<dbReference type="PANTHER" id="PTHR10949">
    <property type="entry name" value="LIPOYL SYNTHASE"/>
    <property type="match status" value="1"/>
</dbReference>
<dbReference type="InterPro" id="IPR006638">
    <property type="entry name" value="Elp3/MiaA/NifB-like_rSAM"/>
</dbReference>
<dbReference type="EMBL" id="VSSQ01000650">
    <property type="protein sequence ID" value="MPL99177.1"/>
    <property type="molecule type" value="Genomic_DNA"/>
</dbReference>
<organism evidence="11">
    <name type="scientific">bioreactor metagenome</name>
    <dbReference type="NCBI Taxonomy" id="1076179"/>
    <lineage>
        <taxon>unclassified sequences</taxon>
        <taxon>metagenomes</taxon>
        <taxon>ecological metagenomes</taxon>
    </lineage>
</organism>
<evidence type="ECO:0000259" key="10">
    <source>
        <dbReference type="PROSITE" id="PS51918"/>
    </source>
</evidence>
<dbReference type="Gene3D" id="3.20.20.70">
    <property type="entry name" value="Aldolase class I"/>
    <property type="match status" value="1"/>
</dbReference>
<dbReference type="AlphaFoldDB" id="A0A644W6G9"/>
<dbReference type="InterPro" id="IPR003698">
    <property type="entry name" value="Lipoyl_synth"/>
</dbReference>
<dbReference type="GO" id="GO:0016992">
    <property type="term" value="F:lipoate synthase activity"/>
    <property type="evidence" value="ECO:0007669"/>
    <property type="project" value="UniProtKB-EC"/>
</dbReference>
<dbReference type="InterPro" id="IPR058240">
    <property type="entry name" value="rSAM_sf"/>
</dbReference>
<dbReference type="Pfam" id="PF04055">
    <property type="entry name" value="Radical_SAM"/>
    <property type="match status" value="1"/>
</dbReference>
<keyword evidence="6" id="KW-0479">Metal-binding</keyword>
<evidence type="ECO:0000256" key="8">
    <source>
        <dbReference type="ARBA" id="ARBA00023014"/>
    </source>
</evidence>
<evidence type="ECO:0000256" key="7">
    <source>
        <dbReference type="ARBA" id="ARBA00023004"/>
    </source>
</evidence>
<dbReference type="SMART" id="SM00729">
    <property type="entry name" value="Elp3"/>
    <property type="match status" value="1"/>
</dbReference>
<dbReference type="InterPro" id="IPR007197">
    <property type="entry name" value="rSAM"/>
</dbReference>
<keyword evidence="4 11" id="KW-0808">Transferase</keyword>
<accession>A0A644W6G9</accession>
<evidence type="ECO:0000256" key="6">
    <source>
        <dbReference type="ARBA" id="ARBA00022723"/>
    </source>
</evidence>
<dbReference type="NCBIfam" id="NF009544">
    <property type="entry name" value="PRK12928.1"/>
    <property type="match status" value="1"/>
</dbReference>
<evidence type="ECO:0000256" key="1">
    <source>
        <dbReference type="ARBA" id="ARBA00001966"/>
    </source>
</evidence>
<feature type="domain" description="Radical SAM core" evidence="10">
    <location>
        <begin position="55"/>
        <end position="269"/>
    </location>
</feature>
<dbReference type="EC" id="2.8.1.8" evidence="2"/>
<protein>
    <recommendedName>
        <fullName evidence="2">lipoyl synthase</fullName>
        <ecNumber evidence="2">2.8.1.8</ecNumber>
    </recommendedName>
</protein>
<keyword evidence="3" id="KW-0004">4Fe-4S</keyword>
<name>A0A644W6G9_9ZZZZ</name>
<dbReference type="InterPro" id="IPR013785">
    <property type="entry name" value="Aldolase_TIM"/>
</dbReference>
<evidence type="ECO:0000256" key="9">
    <source>
        <dbReference type="ARBA" id="ARBA00047326"/>
    </source>
</evidence>
<dbReference type="SFLD" id="SFLDG01058">
    <property type="entry name" value="lipoyl_synthase_like"/>
    <property type="match status" value="1"/>
</dbReference>